<dbReference type="AlphaFoldDB" id="A0AAW9KYR8"/>
<dbReference type="RefSeq" id="WP_322911513.1">
    <property type="nucleotide sequence ID" value="NZ_JAXBCZ010000001.1"/>
</dbReference>
<comment type="caution">
    <text evidence="2">The sequence shown here is derived from an EMBL/GenBank/DDBJ whole genome shotgun (WGS) entry which is preliminary data.</text>
</comment>
<evidence type="ECO:0000313" key="3">
    <source>
        <dbReference type="Proteomes" id="UP001289581"/>
    </source>
</evidence>
<keyword evidence="1" id="KW-0812">Transmembrane</keyword>
<keyword evidence="1" id="KW-0472">Membrane</keyword>
<keyword evidence="1" id="KW-1133">Transmembrane helix</keyword>
<organism evidence="2 3">
    <name type="scientific">Actinomyces oris</name>
    <dbReference type="NCBI Taxonomy" id="544580"/>
    <lineage>
        <taxon>Bacteria</taxon>
        <taxon>Bacillati</taxon>
        <taxon>Actinomycetota</taxon>
        <taxon>Actinomycetes</taxon>
        <taxon>Actinomycetales</taxon>
        <taxon>Actinomycetaceae</taxon>
        <taxon>Actinomyces</taxon>
    </lineage>
</organism>
<keyword evidence="3" id="KW-1185">Reference proteome</keyword>
<dbReference type="EMBL" id="JAXBCZ010000001">
    <property type="protein sequence ID" value="MEA1303916.1"/>
    <property type="molecule type" value="Genomic_DNA"/>
</dbReference>
<evidence type="ECO:0000313" key="2">
    <source>
        <dbReference type="EMBL" id="MEA1303916.1"/>
    </source>
</evidence>
<sequence length="114" mass="12469">MSSSDIPRIIRKTNKILKDYGYPEISGESERMLAISASIKARQDLRLRGAFAIIGAFSLVGVWIVSGGIFNLQYIAVVLALTSISTVYSYFTIIDLGSRDATSAILNHRASNLE</sequence>
<reference evidence="2 3" key="1">
    <citation type="submission" date="2023-06" db="EMBL/GenBank/DDBJ databases">
        <title>Actinomyces orist ORNL 0101 HMT-893 genome.</title>
        <authorList>
            <person name="Johnston C.D."/>
            <person name="Chen T."/>
            <person name="Dewhirst F.E."/>
        </authorList>
    </citation>
    <scope>NUCLEOTIDE SEQUENCE [LARGE SCALE GENOMIC DNA]</scope>
    <source>
        <strain evidence="2 3">ORNL 0101</strain>
    </source>
</reference>
<evidence type="ECO:0000256" key="1">
    <source>
        <dbReference type="SAM" id="Phobius"/>
    </source>
</evidence>
<protein>
    <submittedName>
        <fullName evidence="2">Uncharacterized protein</fullName>
    </submittedName>
</protein>
<dbReference type="Proteomes" id="UP001289581">
    <property type="component" value="Unassembled WGS sequence"/>
</dbReference>
<proteinExistence type="predicted"/>
<accession>A0AAW9KYR8</accession>
<feature type="transmembrane region" description="Helical" evidence="1">
    <location>
        <begin position="47"/>
        <end position="66"/>
    </location>
</feature>
<gene>
    <name evidence="2" type="ORF">QU665_02265</name>
</gene>
<name>A0AAW9KYR8_9ACTO</name>
<feature type="transmembrane region" description="Helical" evidence="1">
    <location>
        <begin position="72"/>
        <end position="91"/>
    </location>
</feature>